<dbReference type="EMBL" id="JASPKZ010003063">
    <property type="protein sequence ID" value="KAJ9594242.1"/>
    <property type="molecule type" value="Genomic_DNA"/>
</dbReference>
<dbReference type="PROSITE" id="PS00061">
    <property type="entry name" value="ADH_SHORT"/>
    <property type="match status" value="1"/>
</dbReference>
<evidence type="ECO:0000256" key="9">
    <source>
        <dbReference type="ARBA" id="ARBA00023002"/>
    </source>
</evidence>
<dbReference type="AlphaFoldDB" id="A0AAD8A9I5"/>
<keyword evidence="5" id="KW-0547">Nucleotide-binding</keyword>
<dbReference type="GO" id="GO:0005789">
    <property type="term" value="C:endoplasmic reticulum membrane"/>
    <property type="evidence" value="ECO:0007669"/>
    <property type="project" value="TreeGrafter"/>
</dbReference>
<keyword evidence="9" id="KW-0560">Oxidoreductase</keyword>
<dbReference type="SUPFAM" id="SSF51735">
    <property type="entry name" value="NAD(P)-binding Rossmann-fold domains"/>
    <property type="match status" value="1"/>
</dbReference>
<dbReference type="PRINTS" id="PR00081">
    <property type="entry name" value="GDHRDH"/>
</dbReference>
<dbReference type="Pfam" id="PF00106">
    <property type="entry name" value="adh_short"/>
    <property type="match status" value="1"/>
</dbReference>
<comment type="subcellular location">
    <subcellularLocation>
        <location evidence="1">Endoplasmic reticulum</location>
    </subcellularLocation>
</comment>
<dbReference type="CDD" id="cd08939">
    <property type="entry name" value="KDSR-like_SDR_c"/>
    <property type="match status" value="1"/>
</dbReference>
<sequence>MIKYAFCSTKLQSLDNKHVVITGGSSGIGRCVAIEAGKLGANVTIIARDVKKLEETVDEVTKHCLFPEKQKVQYISLDVSANYEDVEKALHNVEEEVGSISVLVNCAGTAICGRLEDTTVKDIKYLLDLNFLGTVYPTKAVIPRMKTRREGRVVIVGSQASLLGIYGLSAYSSTKFALRGLAEALHMEAKPYNISVTLCLPPDTDTPGFANEEKSKPMETRLISQTAGLVPPQVVAKKLIDDTLKGNFYSTVGMEGFLLSTLCAGMTPVSSVLELLAQ</sequence>
<dbReference type="FunFam" id="3.40.50.720:FF:000165">
    <property type="entry name" value="3-ketodihydrosphingosine reductase"/>
    <property type="match status" value="1"/>
</dbReference>
<evidence type="ECO:0000256" key="3">
    <source>
        <dbReference type="ARBA" id="ARBA00004991"/>
    </source>
</evidence>
<dbReference type="GO" id="GO:0047560">
    <property type="term" value="F:3-dehydrosphinganine reductase activity"/>
    <property type="evidence" value="ECO:0007669"/>
    <property type="project" value="UniProtKB-EC"/>
</dbReference>
<dbReference type="GO" id="GO:0030148">
    <property type="term" value="P:sphingolipid biosynthetic process"/>
    <property type="evidence" value="ECO:0007669"/>
    <property type="project" value="InterPro"/>
</dbReference>
<keyword evidence="7" id="KW-0521">NADP</keyword>
<evidence type="ECO:0000256" key="13">
    <source>
        <dbReference type="ARBA" id="ARBA00048930"/>
    </source>
</evidence>
<comment type="function">
    <text evidence="12">Catalyzes the reduction of 3'-oxosphinganine (3-ketodihydrosphingosine/KDS) to sphinganine (dihydrosphingosine/DHS), the second step of de novo sphingolipid biosynthesis.</text>
</comment>
<dbReference type="EC" id="1.1.1.102" evidence="11"/>
<dbReference type="PANTHER" id="PTHR43550">
    <property type="entry name" value="3-KETODIHYDROSPHINGOSINE REDUCTASE"/>
    <property type="match status" value="1"/>
</dbReference>
<comment type="caution">
    <text evidence="15">The sequence shown here is derived from an EMBL/GenBank/DDBJ whole genome shotgun (WGS) entry which is preliminary data.</text>
</comment>
<evidence type="ECO:0000256" key="11">
    <source>
        <dbReference type="ARBA" id="ARBA00026112"/>
    </source>
</evidence>
<evidence type="ECO:0000256" key="4">
    <source>
        <dbReference type="ARBA" id="ARBA00006484"/>
    </source>
</evidence>
<dbReference type="Gene3D" id="3.40.50.720">
    <property type="entry name" value="NAD(P)-binding Rossmann-like Domain"/>
    <property type="match status" value="1"/>
</dbReference>
<keyword evidence="6" id="KW-0256">Endoplasmic reticulum</keyword>
<keyword evidence="10" id="KW-0443">Lipid metabolism</keyword>
<dbReference type="InterPro" id="IPR045022">
    <property type="entry name" value="KDSR-like"/>
</dbReference>
<dbReference type="GO" id="GO:0006666">
    <property type="term" value="P:3-keto-sphinganine metabolic process"/>
    <property type="evidence" value="ECO:0007669"/>
    <property type="project" value="InterPro"/>
</dbReference>
<keyword evidence="16" id="KW-1185">Reference proteome</keyword>
<proteinExistence type="inferred from homology"/>
<dbReference type="PRINTS" id="PR00080">
    <property type="entry name" value="SDRFAMILY"/>
</dbReference>
<dbReference type="InterPro" id="IPR020904">
    <property type="entry name" value="Sc_DH/Rdtase_CS"/>
</dbReference>
<protein>
    <recommendedName>
        <fullName evidence="11">3-dehydrosphinganine reductase</fullName>
        <ecNumber evidence="11">1.1.1.102</ecNumber>
    </recommendedName>
</protein>
<evidence type="ECO:0000256" key="14">
    <source>
        <dbReference type="RuleBase" id="RU000363"/>
    </source>
</evidence>
<evidence type="ECO:0000256" key="7">
    <source>
        <dbReference type="ARBA" id="ARBA00022857"/>
    </source>
</evidence>
<dbReference type="InterPro" id="IPR002347">
    <property type="entry name" value="SDR_fam"/>
</dbReference>
<evidence type="ECO:0000256" key="10">
    <source>
        <dbReference type="ARBA" id="ARBA00023098"/>
    </source>
</evidence>
<evidence type="ECO:0000256" key="12">
    <source>
        <dbReference type="ARBA" id="ARBA00044737"/>
    </source>
</evidence>
<evidence type="ECO:0000313" key="16">
    <source>
        <dbReference type="Proteomes" id="UP001233999"/>
    </source>
</evidence>
<dbReference type="PANTHER" id="PTHR43550:SF3">
    <property type="entry name" value="3-KETODIHYDROSPHINGOSINE REDUCTASE"/>
    <property type="match status" value="1"/>
</dbReference>
<comment type="catalytic activity">
    <reaction evidence="13">
        <text>sphinganine + NADP(+) = 3-oxosphinganine + NADPH + H(+)</text>
        <dbReference type="Rhea" id="RHEA:22640"/>
        <dbReference type="ChEBI" id="CHEBI:15378"/>
        <dbReference type="ChEBI" id="CHEBI:57783"/>
        <dbReference type="ChEBI" id="CHEBI:57817"/>
        <dbReference type="ChEBI" id="CHEBI:58299"/>
        <dbReference type="ChEBI" id="CHEBI:58349"/>
        <dbReference type="EC" id="1.1.1.102"/>
    </reaction>
    <physiologicalReaction direction="right-to-left" evidence="13">
        <dbReference type="Rhea" id="RHEA:22642"/>
    </physiologicalReaction>
</comment>
<gene>
    <name evidence="15" type="ORF">L9F63_014331</name>
</gene>
<keyword evidence="8" id="KW-0746">Sphingolipid metabolism</keyword>
<dbReference type="InterPro" id="IPR036291">
    <property type="entry name" value="NAD(P)-bd_dom_sf"/>
</dbReference>
<evidence type="ECO:0000256" key="5">
    <source>
        <dbReference type="ARBA" id="ARBA00022741"/>
    </source>
</evidence>
<comment type="similarity">
    <text evidence="4 14">Belongs to the short-chain dehydrogenases/reductases (SDR) family.</text>
</comment>
<name>A0AAD8A9I5_DIPPU</name>
<comment type="pathway">
    <text evidence="2">Lipid metabolism; sphingolipid metabolism.</text>
</comment>
<comment type="pathway">
    <text evidence="3">Sphingolipid metabolism.</text>
</comment>
<accession>A0AAD8A9I5</accession>
<evidence type="ECO:0000313" key="15">
    <source>
        <dbReference type="EMBL" id="KAJ9594242.1"/>
    </source>
</evidence>
<dbReference type="Proteomes" id="UP001233999">
    <property type="component" value="Unassembled WGS sequence"/>
</dbReference>
<evidence type="ECO:0000256" key="8">
    <source>
        <dbReference type="ARBA" id="ARBA00022919"/>
    </source>
</evidence>
<reference evidence="15" key="2">
    <citation type="submission" date="2023-05" db="EMBL/GenBank/DDBJ databases">
        <authorList>
            <person name="Fouks B."/>
        </authorList>
    </citation>
    <scope>NUCLEOTIDE SEQUENCE</scope>
    <source>
        <strain evidence="15">Stay&amp;Tobe</strain>
        <tissue evidence="15">Testes</tissue>
    </source>
</reference>
<dbReference type="GO" id="GO:0000166">
    <property type="term" value="F:nucleotide binding"/>
    <property type="evidence" value="ECO:0007669"/>
    <property type="project" value="UniProtKB-KW"/>
</dbReference>
<organism evidence="15 16">
    <name type="scientific">Diploptera punctata</name>
    <name type="common">Pacific beetle cockroach</name>
    <dbReference type="NCBI Taxonomy" id="6984"/>
    <lineage>
        <taxon>Eukaryota</taxon>
        <taxon>Metazoa</taxon>
        <taxon>Ecdysozoa</taxon>
        <taxon>Arthropoda</taxon>
        <taxon>Hexapoda</taxon>
        <taxon>Insecta</taxon>
        <taxon>Pterygota</taxon>
        <taxon>Neoptera</taxon>
        <taxon>Polyneoptera</taxon>
        <taxon>Dictyoptera</taxon>
        <taxon>Blattodea</taxon>
        <taxon>Blaberoidea</taxon>
        <taxon>Blaberidae</taxon>
        <taxon>Diplopterinae</taxon>
        <taxon>Diploptera</taxon>
    </lineage>
</organism>
<evidence type="ECO:0000256" key="6">
    <source>
        <dbReference type="ARBA" id="ARBA00022824"/>
    </source>
</evidence>
<reference evidence="15" key="1">
    <citation type="journal article" date="2023" name="IScience">
        <title>Live-bearing cockroach genome reveals convergent evolutionary mechanisms linked to viviparity in insects and beyond.</title>
        <authorList>
            <person name="Fouks B."/>
            <person name="Harrison M.C."/>
            <person name="Mikhailova A.A."/>
            <person name="Marchal E."/>
            <person name="English S."/>
            <person name="Carruthers M."/>
            <person name="Jennings E.C."/>
            <person name="Chiamaka E.L."/>
            <person name="Frigard R.A."/>
            <person name="Pippel M."/>
            <person name="Attardo G.M."/>
            <person name="Benoit J.B."/>
            <person name="Bornberg-Bauer E."/>
            <person name="Tobe S.S."/>
        </authorList>
    </citation>
    <scope>NUCLEOTIDE SEQUENCE</scope>
    <source>
        <strain evidence="15">Stay&amp;Tobe</strain>
    </source>
</reference>
<feature type="non-terminal residue" evidence="15">
    <location>
        <position position="278"/>
    </location>
</feature>
<evidence type="ECO:0000256" key="1">
    <source>
        <dbReference type="ARBA" id="ARBA00004240"/>
    </source>
</evidence>
<evidence type="ECO:0000256" key="2">
    <source>
        <dbReference type="ARBA" id="ARBA00004760"/>
    </source>
</evidence>